<organism evidence="5 6">
    <name type="scientific">Cnuella takakiae</name>
    <dbReference type="NCBI Taxonomy" id="1302690"/>
    <lineage>
        <taxon>Bacteria</taxon>
        <taxon>Pseudomonadati</taxon>
        <taxon>Bacteroidota</taxon>
        <taxon>Chitinophagia</taxon>
        <taxon>Chitinophagales</taxon>
        <taxon>Chitinophagaceae</taxon>
        <taxon>Cnuella</taxon>
    </lineage>
</organism>
<keyword evidence="6" id="KW-1185">Reference proteome</keyword>
<dbReference type="InterPro" id="IPR011611">
    <property type="entry name" value="PfkB_dom"/>
</dbReference>
<dbReference type="InterPro" id="IPR050306">
    <property type="entry name" value="PfkB_Carbo_kinase"/>
</dbReference>
<keyword evidence="3 5" id="KW-0418">Kinase</keyword>
<dbReference type="SUPFAM" id="SSF53613">
    <property type="entry name" value="Ribokinase-like"/>
    <property type="match status" value="1"/>
</dbReference>
<dbReference type="Pfam" id="PF00294">
    <property type="entry name" value="PfkB"/>
    <property type="match status" value="1"/>
</dbReference>
<keyword evidence="2" id="KW-0808">Transferase</keyword>
<proteinExistence type="inferred from homology"/>
<dbReference type="InterPro" id="IPR029056">
    <property type="entry name" value="Ribokinase-like"/>
</dbReference>
<dbReference type="Proteomes" id="UP000184368">
    <property type="component" value="Unassembled WGS sequence"/>
</dbReference>
<dbReference type="STRING" id="1302690.BUE76_00795"/>
<dbReference type="PANTHER" id="PTHR43085">
    <property type="entry name" value="HEXOKINASE FAMILY MEMBER"/>
    <property type="match status" value="1"/>
</dbReference>
<evidence type="ECO:0000259" key="4">
    <source>
        <dbReference type="Pfam" id="PF00294"/>
    </source>
</evidence>
<reference evidence="5 6" key="1">
    <citation type="submission" date="2016-11" db="EMBL/GenBank/DDBJ databases">
        <authorList>
            <person name="Jaros S."/>
            <person name="Januszkiewicz K."/>
            <person name="Wedrychowicz H."/>
        </authorList>
    </citation>
    <scope>NUCLEOTIDE SEQUENCE [LARGE SCALE GENOMIC DNA]</scope>
    <source>
        <strain evidence="5 6">DSM 26897</strain>
    </source>
</reference>
<protein>
    <submittedName>
        <fullName evidence="5">Fructokinase</fullName>
    </submittedName>
</protein>
<accession>A0A1M4SVB0</accession>
<dbReference type="AlphaFoldDB" id="A0A1M4SVB0"/>
<dbReference type="PANTHER" id="PTHR43085:SF57">
    <property type="entry name" value="CARBOHYDRATE KINASE PFKB DOMAIN-CONTAINING PROTEIN"/>
    <property type="match status" value="1"/>
</dbReference>
<feature type="domain" description="Carbohydrate kinase PfkB" evidence="4">
    <location>
        <begin position="2"/>
        <end position="255"/>
    </location>
</feature>
<evidence type="ECO:0000256" key="3">
    <source>
        <dbReference type="ARBA" id="ARBA00022777"/>
    </source>
</evidence>
<dbReference type="InterPro" id="IPR002173">
    <property type="entry name" value="Carboh/pur_kinase_PfkB_CS"/>
</dbReference>
<evidence type="ECO:0000313" key="5">
    <source>
        <dbReference type="EMBL" id="SHE36124.1"/>
    </source>
</evidence>
<dbReference type="EMBL" id="FQUO01000001">
    <property type="protein sequence ID" value="SHE36124.1"/>
    <property type="molecule type" value="Genomic_DNA"/>
</dbReference>
<dbReference type="Gene3D" id="3.40.1190.20">
    <property type="match status" value="1"/>
</dbReference>
<evidence type="ECO:0000256" key="2">
    <source>
        <dbReference type="ARBA" id="ARBA00022679"/>
    </source>
</evidence>
<comment type="similarity">
    <text evidence="1">Belongs to the carbohydrate kinase PfkB family.</text>
</comment>
<sequence length="280" mass="30677">MNVAYHLKRLGENPTLISRVGTDERGRKLLALLDDSGIPTQLVQTDISVETGWVHARPKSPDEMEYDIIQPVAWDFIQHDPTAAMAVANATYFVFGSLATRNAVSRTTLYQLMEAASCRVLDINLRPPHYNRAGVEFLLSNADILKLNEAELELIARWYAPLQEHEDMMLCLQDKFNIPTIIVTLGSKGAMVLHQGSFYHHNGISVQVADTIGSGDAFLAGFLHKTIHGAGTGEALQFACGLGAFIATQNGACPNYNPETVQSMIQANSQSALLKTKPQL</sequence>
<dbReference type="GO" id="GO:0016301">
    <property type="term" value="F:kinase activity"/>
    <property type="evidence" value="ECO:0007669"/>
    <property type="project" value="UniProtKB-KW"/>
</dbReference>
<evidence type="ECO:0000313" key="6">
    <source>
        <dbReference type="Proteomes" id="UP000184368"/>
    </source>
</evidence>
<evidence type="ECO:0000256" key="1">
    <source>
        <dbReference type="ARBA" id="ARBA00010688"/>
    </source>
</evidence>
<gene>
    <name evidence="5" type="ORF">SAMN05444008_101245</name>
</gene>
<name>A0A1M4SVB0_9BACT</name>
<dbReference type="PROSITE" id="PS00584">
    <property type="entry name" value="PFKB_KINASES_2"/>
    <property type="match status" value="1"/>
</dbReference>